<dbReference type="EMBL" id="MVGT01001547">
    <property type="protein sequence ID" value="OVA11765.1"/>
    <property type="molecule type" value="Genomic_DNA"/>
</dbReference>
<evidence type="ECO:0000313" key="2">
    <source>
        <dbReference type="Proteomes" id="UP000195402"/>
    </source>
</evidence>
<accession>A0A200QMU7</accession>
<comment type="caution">
    <text evidence="1">The sequence shown here is derived from an EMBL/GenBank/DDBJ whole genome shotgun (WGS) entry which is preliminary data.</text>
</comment>
<keyword evidence="2" id="KW-1185">Reference proteome</keyword>
<dbReference type="InParanoid" id="A0A200QMU7"/>
<dbReference type="Proteomes" id="UP000195402">
    <property type="component" value="Unassembled WGS sequence"/>
</dbReference>
<protein>
    <submittedName>
        <fullName evidence="1">Uncharacterized protein</fullName>
    </submittedName>
</protein>
<proteinExistence type="predicted"/>
<sequence>MEMIPAAIIWCVWKERNARIFENMEETLEKILCTIKIQAFRWVSQEDTFKGCNLDLVIGRWRNLIFEPP</sequence>
<dbReference type="AlphaFoldDB" id="A0A200QMU7"/>
<dbReference type="OrthoDB" id="696485at2759"/>
<organism evidence="1 2">
    <name type="scientific">Macleaya cordata</name>
    <name type="common">Five-seeded plume-poppy</name>
    <name type="synonym">Bocconia cordata</name>
    <dbReference type="NCBI Taxonomy" id="56857"/>
    <lineage>
        <taxon>Eukaryota</taxon>
        <taxon>Viridiplantae</taxon>
        <taxon>Streptophyta</taxon>
        <taxon>Embryophyta</taxon>
        <taxon>Tracheophyta</taxon>
        <taxon>Spermatophyta</taxon>
        <taxon>Magnoliopsida</taxon>
        <taxon>Ranunculales</taxon>
        <taxon>Papaveraceae</taxon>
        <taxon>Papaveroideae</taxon>
        <taxon>Macleaya</taxon>
    </lineage>
</organism>
<gene>
    <name evidence="1" type="ORF">BVC80_41g60</name>
</gene>
<name>A0A200QMU7_MACCD</name>
<evidence type="ECO:0000313" key="1">
    <source>
        <dbReference type="EMBL" id="OVA11765.1"/>
    </source>
</evidence>
<reference evidence="1 2" key="1">
    <citation type="journal article" date="2017" name="Mol. Plant">
        <title>The Genome of Medicinal Plant Macleaya cordata Provides New Insights into Benzylisoquinoline Alkaloids Metabolism.</title>
        <authorList>
            <person name="Liu X."/>
            <person name="Liu Y."/>
            <person name="Huang P."/>
            <person name="Ma Y."/>
            <person name="Qing Z."/>
            <person name="Tang Q."/>
            <person name="Cao H."/>
            <person name="Cheng P."/>
            <person name="Zheng Y."/>
            <person name="Yuan Z."/>
            <person name="Zhou Y."/>
            <person name="Liu J."/>
            <person name="Tang Z."/>
            <person name="Zhuo Y."/>
            <person name="Zhang Y."/>
            <person name="Yu L."/>
            <person name="Huang J."/>
            <person name="Yang P."/>
            <person name="Peng Q."/>
            <person name="Zhang J."/>
            <person name="Jiang W."/>
            <person name="Zhang Z."/>
            <person name="Lin K."/>
            <person name="Ro D.K."/>
            <person name="Chen X."/>
            <person name="Xiong X."/>
            <person name="Shang Y."/>
            <person name="Huang S."/>
            <person name="Zeng J."/>
        </authorList>
    </citation>
    <scope>NUCLEOTIDE SEQUENCE [LARGE SCALE GENOMIC DNA]</scope>
    <source>
        <strain evidence="2">cv. BLH2017</strain>
        <tissue evidence="1">Root</tissue>
    </source>
</reference>